<dbReference type="PANTHER" id="PTHR44757:SF2">
    <property type="entry name" value="BIOFILM ARCHITECTURE MAINTENANCE PROTEIN MBAA"/>
    <property type="match status" value="1"/>
</dbReference>
<evidence type="ECO:0000259" key="7">
    <source>
        <dbReference type="PROSITE" id="PS50883"/>
    </source>
</evidence>
<dbReference type="CDD" id="cd01948">
    <property type="entry name" value="EAL"/>
    <property type="match status" value="1"/>
</dbReference>
<dbReference type="Pfam" id="PF00563">
    <property type="entry name" value="EAL"/>
    <property type="match status" value="1"/>
</dbReference>
<comment type="subcellular location">
    <subcellularLocation>
        <location evidence="1">Cell membrane</location>
        <topology evidence="1">Multi-pass membrane protein</topology>
    </subcellularLocation>
</comment>
<dbReference type="SUPFAM" id="SSF55073">
    <property type="entry name" value="Nucleotide cyclase"/>
    <property type="match status" value="1"/>
</dbReference>
<dbReference type="CDD" id="cd01949">
    <property type="entry name" value="GGDEF"/>
    <property type="match status" value="1"/>
</dbReference>
<dbReference type="SMART" id="SM00267">
    <property type="entry name" value="GGDEF"/>
    <property type="match status" value="1"/>
</dbReference>
<evidence type="ECO:0000256" key="6">
    <source>
        <dbReference type="SAM" id="Phobius"/>
    </source>
</evidence>
<dbReference type="InterPro" id="IPR000160">
    <property type="entry name" value="GGDEF_dom"/>
</dbReference>
<feature type="domain" description="GGDEF" evidence="8">
    <location>
        <begin position="351"/>
        <end position="484"/>
    </location>
</feature>
<gene>
    <name evidence="9" type="ORF">HNQ09_000566</name>
</gene>
<evidence type="ECO:0000256" key="1">
    <source>
        <dbReference type="ARBA" id="ARBA00004651"/>
    </source>
</evidence>
<feature type="domain" description="EAL" evidence="7">
    <location>
        <begin position="493"/>
        <end position="748"/>
    </location>
</feature>
<feature type="transmembrane region" description="Helical" evidence="6">
    <location>
        <begin position="6"/>
        <end position="25"/>
    </location>
</feature>
<dbReference type="SUPFAM" id="SSF141868">
    <property type="entry name" value="EAL domain-like"/>
    <property type="match status" value="1"/>
</dbReference>
<dbReference type="AlphaFoldDB" id="A0A7W8LP06"/>
<dbReference type="InterPro" id="IPR035919">
    <property type="entry name" value="EAL_sf"/>
</dbReference>
<feature type="transmembrane region" description="Helical" evidence="6">
    <location>
        <begin position="216"/>
        <end position="233"/>
    </location>
</feature>
<dbReference type="GO" id="GO:0005886">
    <property type="term" value="C:plasma membrane"/>
    <property type="evidence" value="ECO:0007669"/>
    <property type="project" value="UniProtKB-SubCell"/>
</dbReference>
<evidence type="ECO:0000256" key="4">
    <source>
        <dbReference type="ARBA" id="ARBA00022989"/>
    </source>
</evidence>
<dbReference type="Proteomes" id="UP000525389">
    <property type="component" value="Unassembled WGS sequence"/>
</dbReference>
<dbReference type="SMART" id="SM00052">
    <property type="entry name" value="EAL"/>
    <property type="match status" value="1"/>
</dbReference>
<dbReference type="NCBIfam" id="TIGR00254">
    <property type="entry name" value="GGDEF"/>
    <property type="match status" value="1"/>
</dbReference>
<dbReference type="Pfam" id="PF00990">
    <property type="entry name" value="GGDEF"/>
    <property type="match status" value="1"/>
</dbReference>
<dbReference type="InterPro" id="IPR001633">
    <property type="entry name" value="EAL_dom"/>
</dbReference>
<evidence type="ECO:0000259" key="8">
    <source>
        <dbReference type="PROSITE" id="PS50887"/>
    </source>
</evidence>
<sequence>MPRAWRSPLTIAAVYLAAWWGLDAAAQRFETAPGISVWYPPTALDYVLLLAFGLRFWPLLLLSGLLHQLLTVPEPLPPLPLLVFVVGTALVHAGACALLLRVWQLDVRLPRLRDVGLFVGVAVLAAPLAAAALQVLNLTLGDLLTWSKAPVHTLQLWAGIATGVGMLAPPLLLALRPLTQARLAPLPDELQRLNLHPQDFPAQAGRWARWRRGLEGLGELALIGLALWVGYGGPRSASLDYSYVLFVPLLWIAARHGFGRAVVAVLLLNVGVALLTRESDVERSGGLALQFGLLTVTLAGLLLGAVMRERQRLTAHLRHLALHDPLTGLGNRRLFNERLGQALAGPAAPRRTLAVILMDFDNFKAINDSLGHAAGDLVLRVVGERLRGCVRPGDVVARLGGDEFALLLEDLHGPGEASEVAGRLLGALEDPVPVPGGALRVGASVGIALRGPGAQDSETLLRNADVALYHAKARHRGRAQLFDAAMHASVLERLELEADLRVAIARGGFEIHYQPLVELQGGELRGFEALVRWRHPARGLLGPCAFIPLAEETGLIVAIDRWVLRAACAEVASWPQPAGRPPVSLGVNLTATHLHSPDVVQEVQSALQASGLAPERLMLELTENVLLSDTAASAQTLRELRGLGLRLALDDFGTGYSSLGYLREFPISDLKVDRSFVTNLGQDGAATELARMVAVLGRTLGLATVAEGVETPEHYAQVRELGYTLAQGYHIGRPLPAEQARALALQEAPLVPPG</sequence>
<dbReference type="Gene3D" id="3.20.20.450">
    <property type="entry name" value="EAL domain"/>
    <property type="match status" value="1"/>
</dbReference>
<name>A0A7W8LP06_9DEIO</name>
<keyword evidence="10" id="KW-1185">Reference proteome</keyword>
<feature type="transmembrane region" description="Helical" evidence="6">
    <location>
        <begin position="287"/>
        <end position="307"/>
    </location>
</feature>
<dbReference type="Gene3D" id="3.30.70.270">
    <property type="match status" value="1"/>
</dbReference>
<feature type="transmembrane region" description="Helical" evidence="6">
    <location>
        <begin position="115"/>
        <end position="136"/>
    </location>
</feature>
<feature type="transmembrane region" description="Helical" evidence="6">
    <location>
        <begin position="253"/>
        <end position="275"/>
    </location>
</feature>
<evidence type="ECO:0000313" key="9">
    <source>
        <dbReference type="EMBL" id="MBB5233149.1"/>
    </source>
</evidence>
<dbReference type="PANTHER" id="PTHR44757">
    <property type="entry name" value="DIGUANYLATE CYCLASE DGCP"/>
    <property type="match status" value="1"/>
</dbReference>
<evidence type="ECO:0000256" key="5">
    <source>
        <dbReference type="ARBA" id="ARBA00023136"/>
    </source>
</evidence>
<dbReference type="EMBL" id="JACHFN010000001">
    <property type="protein sequence ID" value="MBB5233149.1"/>
    <property type="molecule type" value="Genomic_DNA"/>
</dbReference>
<dbReference type="InterPro" id="IPR052155">
    <property type="entry name" value="Biofilm_reg_signaling"/>
</dbReference>
<protein>
    <submittedName>
        <fullName evidence="9">Diguanylate cyclase (GGDEF)-like protein</fullName>
    </submittedName>
</protein>
<keyword evidence="2" id="KW-1003">Cell membrane</keyword>
<dbReference type="Pfam" id="PF05231">
    <property type="entry name" value="MASE1"/>
    <property type="match status" value="1"/>
</dbReference>
<evidence type="ECO:0000256" key="3">
    <source>
        <dbReference type="ARBA" id="ARBA00022692"/>
    </source>
</evidence>
<comment type="caution">
    <text evidence="9">The sequence shown here is derived from an EMBL/GenBank/DDBJ whole genome shotgun (WGS) entry which is preliminary data.</text>
</comment>
<keyword evidence="5 6" id="KW-0472">Membrane</keyword>
<dbReference type="PROSITE" id="PS50883">
    <property type="entry name" value="EAL"/>
    <property type="match status" value="1"/>
</dbReference>
<keyword evidence="4 6" id="KW-1133">Transmembrane helix</keyword>
<dbReference type="InterPro" id="IPR007895">
    <property type="entry name" value="MASE1"/>
</dbReference>
<feature type="transmembrane region" description="Helical" evidence="6">
    <location>
        <begin position="81"/>
        <end position="103"/>
    </location>
</feature>
<accession>A0A7W8LP06</accession>
<dbReference type="InterPro" id="IPR029787">
    <property type="entry name" value="Nucleotide_cyclase"/>
</dbReference>
<evidence type="ECO:0000313" key="10">
    <source>
        <dbReference type="Proteomes" id="UP000525389"/>
    </source>
</evidence>
<evidence type="ECO:0000256" key="2">
    <source>
        <dbReference type="ARBA" id="ARBA00022475"/>
    </source>
</evidence>
<dbReference type="PROSITE" id="PS50887">
    <property type="entry name" value="GGDEF"/>
    <property type="match status" value="1"/>
</dbReference>
<proteinExistence type="predicted"/>
<dbReference type="InterPro" id="IPR043128">
    <property type="entry name" value="Rev_trsase/Diguanyl_cyclase"/>
</dbReference>
<dbReference type="RefSeq" id="WP_184025065.1">
    <property type="nucleotide sequence ID" value="NZ_JACHFN010000001.1"/>
</dbReference>
<feature type="transmembrane region" description="Helical" evidence="6">
    <location>
        <begin position="46"/>
        <end position="69"/>
    </location>
</feature>
<feature type="transmembrane region" description="Helical" evidence="6">
    <location>
        <begin position="156"/>
        <end position="175"/>
    </location>
</feature>
<reference evidence="9 10" key="1">
    <citation type="submission" date="2020-08" db="EMBL/GenBank/DDBJ databases">
        <title>Genomic Encyclopedia of Type Strains, Phase IV (KMG-IV): sequencing the most valuable type-strain genomes for metagenomic binning, comparative biology and taxonomic classification.</title>
        <authorList>
            <person name="Goeker M."/>
        </authorList>
    </citation>
    <scope>NUCLEOTIDE SEQUENCE [LARGE SCALE GENOMIC DNA]</scope>
    <source>
        <strain evidence="9 10">DSM 101791</strain>
    </source>
</reference>
<keyword evidence="3 6" id="KW-0812">Transmembrane</keyword>
<organism evidence="9 10">
    <name type="scientific">Deinococcus budaensis</name>
    <dbReference type="NCBI Taxonomy" id="1665626"/>
    <lineage>
        <taxon>Bacteria</taxon>
        <taxon>Thermotogati</taxon>
        <taxon>Deinococcota</taxon>
        <taxon>Deinococci</taxon>
        <taxon>Deinococcales</taxon>
        <taxon>Deinococcaceae</taxon>
        <taxon>Deinococcus</taxon>
    </lineage>
</organism>